<keyword evidence="5" id="KW-1185">Reference proteome</keyword>
<organism evidence="4 5">
    <name type="scientific">Jannaschia seosinensis</name>
    <dbReference type="NCBI Taxonomy" id="313367"/>
    <lineage>
        <taxon>Bacteria</taxon>
        <taxon>Pseudomonadati</taxon>
        <taxon>Pseudomonadota</taxon>
        <taxon>Alphaproteobacteria</taxon>
        <taxon>Rhodobacterales</taxon>
        <taxon>Roseobacteraceae</taxon>
        <taxon>Jannaschia</taxon>
    </lineage>
</organism>
<dbReference type="EMBL" id="CYPR01000131">
    <property type="protein sequence ID" value="CUH39334.1"/>
    <property type="molecule type" value="Genomic_DNA"/>
</dbReference>
<evidence type="ECO:0000256" key="1">
    <source>
        <dbReference type="ARBA" id="ARBA00022676"/>
    </source>
</evidence>
<dbReference type="Gene3D" id="3.40.50.2000">
    <property type="entry name" value="Glycogen Phosphorylase B"/>
    <property type="match status" value="2"/>
</dbReference>
<dbReference type="Pfam" id="PF13439">
    <property type="entry name" value="Glyco_transf_4"/>
    <property type="match status" value="1"/>
</dbReference>
<dbReference type="PANTHER" id="PTHR12526">
    <property type="entry name" value="GLYCOSYLTRANSFERASE"/>
    <property type="match status" value="1"/>
</dbReference>
<dbReference type="Proteomes" id="UP000049455">
    <property type="component" value="Unassembled WGS sequence"/>
</dbReference>
<keyword evidence="1 4" id="KW-0328">Glycosyltransferase</keyword>
<evidence type="ECO:0000313" key="4">
    <source>
        <dbReference type="EMBL" id="CUH39334.1"/>
    </source>
</evidence>
<dbReference type="CDD" id="cd03801">
    <property type="entry name" value="GT4_PimA-like"/>
    <property type="match status" value="1"/>
</dbReference>
<sequence>MKVAYLLNTHPLTSTTFIRREIEELEKSGVAVHRFAMRRWDEQLVDPRDCVEQSNTTYLLDNPIALAMSAIVEALNNPRRFWRAFRMWCRFVTPDLRDYRKVAYLFEAVRFKREARWRDLRHVHAHFASNATTVALLAHELGGPTFSFTAHGPEDFDEAYTLRLKLKMEQAAFVVAISEHARGQLAVHLGTQHWDKLHVVRCGLDLDEFSLRGASKGPGRNIVCIGRLTPRKGQVLLPRAAAEALRRHAWLSLTLIGDGETRDEIEREVERLDLRGRIRLLGWRSGPDIRAAIADSRALILPTLSEGLPVVILEALALCCPVVAPPVAGIPEVLDAECGWLVRTGDLESLSAAIISVATAEPDVLRAKGLVARRRVEEMHDIRKSATKLRLLFADYTEGEDQTA</sequence>
<keyword evidence="2 4" id="KW-0808">Transferase</keyword>
<dbReference type="AlphaFoldDB" id="A0A0M7BBY9"/>
<proteinExistence type="predicted"/>
<dbReference type="STRING" id="313367.JSE7799_02058"/>
<evidence type="ECO:0000313" key="5">
    <source>
        <dbReference type="Proteomes" id="UP000049455"/>
    </source>
</evidence>
<dbReference type="PANTHER" id="PTHR12526:SF510">
    <property type="entry name" value="D-INOSITOL 3-PHOSPHATE GLYCOSYLTRANSFERASE"/>
    <property type="match status" value="1"/>
</dbReference>
<protein>
    <submittedName>
        <fullName evidence="4">GDP-mannose-dependent alpha-(1-6)-phosphatidylinositol monomannoside mannosyltransferase</fullName>
        <ecNumber evidence="4">2.4.1.57</ecNumber>
    </submittedName>
</protein>
<dbReference type="SUPFAM" id="SSF53756">
    <property type="entry name" value="UDP-Glycosyltransferase/glycogen phosphorylase"/>
    <property type="match status" value="1"/>
</dbReference>
<dbReference type="GO" id="GO:0016757">
    <property type="term" value="F:glycosyltransferase activity"/>
    <property type="evidence" value="ECO:0007669"/>
    <property type="project" value="UniProtKB-KW"/>
</dbReference>
<accession>A0A0M7BBY9</accession>
<dbReference type="Pfam" id="PF13692">
    <property type="entry name" value="Glyco_trans_1_4"/>
    <property type="match status" value="1"/>
</dbReference>
<evidence type="ECO:0000259" key="3">
    <source>
        <dbReference type="Pfam" id="PF13439"/>
    </source>
</evidence>
<dbReference type="RefSeq" id="WP_083480459.1">
    <property type="nucleotide sequence ID" value="NZ_CYPR01000131.1"/>
</dbReference>
<dbReference type="OrthoDB" id="9790710at2"/>
<dbReference type="InterPro" id="IPR028098">
    <property type="entry name" value="Glyco_trans_4-like_N"/>
</dbReference>
<gene>
    <name evidence="4" type="primary">pimB_2</name>
    <name evidence="4" type="ORF">JSE7799_02058</name>
</gene>
<dbReference type="EC" id="2.4.1.57" evidence="4"/>
<reference evidence="4 5" key="1">
    <citation type="submission" date="2015-09" db="EMBL/GenBank/DDBJ databases">
        <authorList>
            <person name="Jackson K.R."/>
            <person name="Lunt B.L."/>
            <person name="Fisher J.N.B."/>
            <person name="Gardner A.V."/>
            <person name="Bailey M.E."/>
            <person name="Deus L.M."/>
            <person name="Earl A.S."/>
            <person name="Gibby P.D."/>
            <person name="Hartmann K.A."/>
            <person name="Liu J.E."/>
            <person name="Manci A.M."/>
            <person name="Nielsen D.A."/>
            <person name="Solomon M.B."/>
            <person name="Breakwell D.P."/>
            <person name="Burnett S.H."/>
            <person name="Grose J.H."/>
        </authorList>
    </citation>
    <scope>NUCLEOTIDE SEQUENCE [LARGE SCALE GENOMIC DNA]</scope>
    <source>
        <strain evidence="4 5">CECT 7799</strain>
    </source>
</reference>
<evidence type="ECO:0000256" key="2">
    <source>
        <dbReference type="ARBA" id="ARBA00022679"/>
    </source>
</evidence>
<name>A0A0M7BBY9_9RHOB</name>
<feature type="domain" description="Glycosyltransferase subfamily 4-like N-terminal" evidence="3">
    <location>
        <begin position="88"/>
        <end position="207"/>
    </location>
</feature>